<name>A0A371FQD2_MUCPR</name>
<accession>A0A371FQD2</accession>
<sequence>MALRPFLNQGTPVHHIPMPLLHLGSLPMAKGQVKFLLVVVDCFTKWIKAKLLANHHHTKGPTICVATPHMQVRAPPFGGVRQWHLIRKQLPARIL</sequence>
<comment type="caution">
    <text evidence="1">The sequence shown here is derived from an EMBL/GenBank/DDBJ whole genome shotgun (WGS) entry which is preliminary data.</text>
</comment>
<reference evidence="1" key="1">
    <citation type="submission" date="2018-05" db="EMBL/GenBank/DDBJ databases">
        <title>Draft genome of Mucuna pruriens seed.</title>
        <authorList>
            <person name="Nnadi N.E."/>
            <person name="Vos R."/>
            <person name="Hasami M.H."/>
            <person name="Devisetty U.K."/>
            <person name="Aguiy J.C."/>
        </authorList>
    </citation>
    <scope>NUCLEOTIDE SEQUENCE [LARGE SCALE GENOMIC DNA]</scope>
    <source>
        <strain evidence="1">JCA_2017</strain>
    </source>
</reference>
<organism evidence="1 2">
    <name type="scientific">Mucuna pruriens</name>
    <name type="common">Velvet bean</name>
    <name type="synonym">Dolichos pruriens</name>
    <dbReference type="NCBI Taxonomy" id="157652"/>
    <lineage>
        <taxon>Eukaryota</taxon>
        <taxon>Viridiplantae</taxon>
        <taxon>Streptophyta</taxon>
        <taxon>Embryophyta</taxon>
        <taxon>Tracheophyta</taxon>
        <taxon>Spermatophyta</taxon>
        <taxon>Magnoliopsida</taxon>
        <taxon>eudicotyledons</taxon>
        <taxon>Gunneridae</taxon>
        <taxon>Pentapetalae</taxon>
        <taxon>rosids</taxon>
        <taxon>fabids</taxon>
        <taxon>Fabales</taxon>
        <taxon>Fabaceae</taxon>
        <taxon>Papilionoideae</taxon>
        <taxon>50 kb inversion clade</taxon>
        <taxon>NPAAA clade</taxon>
        <taxon>indigoferoid/millettioid clade</taxon>
        <taxon>Phaseoleae</taxon>
        <taxon>Mucuna</taxon>
    </lineage>
</organism>
<dbReference type="AlphaFoldDB" id="A0A371FQD2"/>
<dbReference type="Proteomes" id="UP000257109">
    <property type="component" value="Unassembled WGS sequence"/>
</dbReference>
<evidence type="ECO:0000313" key="1">
    <source>
        <dbReference type="EMBL" id="RDX80544.1"/>
    </source>
</evidence>
<gene>
    <name evidence="1" type="ORF">CR513_38896</name>
</gene>
<proteinExistence type="predicted"/>
<keyword evidence="2" id="KW-1185">Reference proteome</keyword>
<protein>
    <submittedName>
        <fullName evidence="1">Uncharacterized protein</fullName>
    </submittedName>
</protein>
<feature type="non-terminal residue" evidence="1">
    <location>
        <position position="1"/>
    </location>
</feature>
<evidence type="ECO:0000313" key="2">
    <source>
        <dbReference type="Proteomes" id="UP000257109"/>
    </source>
</evidence>
<dbReference type="EMBL" id="QJKJ01008184">
    <property type="protein sequence ID" value="RDX80544.1"/>
    <property type="molecule type" value="Genomic_DNA"/>
</dbReference>